<feature type="transmembrane region" description="Helical" evidence="1">
    <location>
        <begin position="12"/>
        <end position="32"/>
    </location>
</feature>
<proteinExistence type="predicted"/>
<keyword evidence="1" id="KW-1133">Transmembrane helix</keyword>
<feature type="transmembrane region" description="Helical" evidence="1">
    <location>
        <begin position="38"/>
        <end position="54"/>
    </location>
</feature>
<dbReference type="EMBL" id="JBEPMP010000001">
    <property type="protein sequence ID" value="MET3729474.1"/>
    <property type="molecule type" value="Genomic_DNA"/>
</dbReference>
<dbReference type="RefSeq" id="WP_197222201.1">
    <property type="nucleotide sequence ID" value="NZ_JAEACF010000001.1"/>
</dbReference>
<gene>
    <name evidence="2" type="ORF">ABID52_003055</name>
</gene>
<protein>
    <submittedName>
        <fullName evidence="2">Membrane protein</fullName>
    </submittedName>
</protein>
<sequence length="65" mass="7711">MKKTSEKRLNAFLILTGILFLYSIFSKMYHFNSILNDIVYASGFIFAILIHLHYRKKTKLQKVDK</sequence>
<comment type="caution">
    <text evidence="2">The sequence shown here is derived from an EMBL/GenBank/DDBJ whole genome shotgun (WGS) entry which is preliminary data.</text>
</comment>
<evidence type="ECO:0000256" key="1">
    <source>
        <dbReference type="SAM" id="Phobius"/>
    </source>
</evidence>
<accession>A0ABV2LMX3</accession>
<keyword evidence="1" id="KW-0472">Membrane</keyword>
<name>A0ABV2LMX3_9BACL</name>
<reference evidence="2 3" key="1">
    <citation type="submission" date="2024-06" db="EMBL/GenBank/DDBJ databases">
        <title>Genomic Encyclopedia of Type Strains, Phase IV (KMG-IV): sequencing the most valuable type-strain genomes for metagenomic binning, comparative biology and taxonomic classification.</title>
        <authorList>
            <person name="Goeker M."/>
        </authorList>
    </citation>
    <scope>NUCLEOTIDE SEQUENCE [LARGE SCALE GENOMIC DNA]</scope>
    <source>
        <strain evidence="2 3">DSM 100124</strain>
    </source>
</reference>
<dbReference type="Proteomes" id="UP001549097">
    <property type="component" value="Unassembled WGS sequence"/>
</dbReference>
<keyword evidence="3" id="KW-1185">Reference proteome</keyword>
<evidence type="ECO:0000313" key="3">
    <source>
        <dbReference type="Proteomes" id="UP001549097"/>
    </source>
</evidence>
<evidence type="ECO:0000313" key="2">
    <source>
        <dbReference type="EMBL" id="MET3729474.1"/>
    </source>
</evidence>
<keyword evidence="1" id="KW-0812">Transmembrane</keyword>
<organism evidence="2 3">
    <name type="scientific">Fictibacillus halophilus</name>
    <dbReference type="NCBI Taxonomy" id="1610490"/>
    <lineage>
        <taxon>Bacteria</taxon>
        <taxon>Bacillati</taxon>
        <taxon>Bacillota</taxon>
        <taxon>Bacilli</taxon>
        <taxon>Bacillales</taxon>
        <taxon>Fictibacillaceae</taxon>
        <taxon>Fictibacillus</taxon>
    </lineage>
</organism>